<evidence type="ECO:0000256" key="4">
    <source>
        <dbReference type="ARBA" id="ARBA00022475"/>
    </source>
</evidence>
<keyword evidence="3" id="KW-0813">Transport</keyword>
<evidence type="ECO:0000313" key="10">
    <source>
        <dbReference type="Proteomes" id="UP001217838"/>
    </source>
</evidence>
<dbReference type="RefSeq" id="WP_271999207.1">
    <property type="nucleotide sequence ID" value="NZ_JAQNDN010000007.1"/>
</dbReference>
<keyword evidence="5 8" id="KW-0812">Transmembrane</keyword>
<feature type="transmembrane region" description="Helical" evidence="8">
    <location>
        <begin position="959"/>
        <end position="978"/>
    </location>
</feature>
<keyword evidence="6 8" id="KW-1133">Transmembrane helix</keyword>
<dbReference type="Gene3D" id="3.30.70.1430">
    <property type="entry name" value="Multidrug efflux transporter AcrB pore domain"/>
    <property type="match status" value="2"/>
</dbReference>
<feature type="transmembrane region" description="Helical" evidence="8">
    <location>
        <begin position="863"/>
        <end position="880"/>
    </location>
</feature>
<dbReference type="PRINTS" id="PR00702">
    <property type="entry name" value="ACRIFLAVINRP"/>
</dbReference>
<feature type="transmembrane region" description="Helical" evidence="8">
    <location>
        <begin position="913"/>
        <end position="938"/>
    </location>
</feature>
<dbReference type="Gene3D" id="3.30.70.1320">
    <property type="entry name" value="Multidrug efflux transporter AcrB pore domain like"/>
    <property type="match status" value="1"/>
</dbReference>
<name>A0ABT5B5K5_9BACT</name>
<evidence type="ECO:0000256" key="6">
    <source>
        <dbReference type="ARBA" id="ARBA00022989"/>
    </source>
</evidence>
<dbReference type="SUPFAM" id="SSF82693">
    <property type="entry name" value="Multidrug efflux transporter AcrB pore domain, PN1, PN2, PC1 and PC2 subdomains"/>
    <property type="match status" value="3"/>
</dbReference>
<comment type="subcellular location">
    <subcellularLocation>
        <location evidence="1">Cell membrane</location>
        <topology evidence="1">Multi-pass membrane protein</topology>
    </subcellularLocation>
</comment>
<feature type="transmembrane region" description="Helical" evidence="8">
    <location>
        <begin position="386"/>
        <end position="405"/>
    </location>
</feature>
<feature type="transmembrane region" description="Helical" evidence="8">
    <location>
        <begin position="516"/>
        <end position="542"/>
    </location>
</feature>
<evidence type="ECO:0000256" key="7">
    <source>
        <dbReference type="ARBA" id="ARBA00023136"/>
    </source>
</evidence>
<feature type="transmembrane region" description="Helical" evidence="8">
    <location>
        <begin position="426"/>
        <end position="450"/>
    </location>
</feature>
<keyword evidence="10" id="KW-1185">Reference proteome</keyword>
<protein>
    <submittedName>
        <fullName evidence="9">CusA/CzcA family heavy metal efflux RND transporter</fullName>
    </submittedName>
</protein>
<feature type="transmembrane region" description="Helical" evidence="8">
    <location>
        <begin position="990"/>
        <end position="1016"/>
    </location>
</feature>
<evidence type="ECO:0000256" key="2">
    <source>
        <dbReference type="ARBA" id="ARBA00010942"/>
    </source>
</evidence>
<organism evidence="9 10">
    <name type="scientific">Nannocystis radixulma</name>
    <dbReference type="NCBI Taxonomy" id="2995305"/>
    <lineage>
        <taxon>Bacteria</taxon>
        <taxon>Pseudomonadati</taxon>
        <taxon>Myxococcota</taxon>
        <taxon>Polyangia</taxon>
        <taxon>Nannocystales</taxon>
        <taxon>Nannocystaceae</taxon>
        <taxon>Nannocystis</taxon>
    </lineage>
</organism>
<dbReference type="InterPro" id="IPR001036">
    <property type="entry name" value="Acrflvin-R"/>
</dbReference>
<evidence type="ECO:0000256" key="1">
    <source>
        <dbReference type="ARBA" id="ARBA00004651"/>
    </source>
</evidence>
<feature type="transmembrane region" description="Helical" evidence="8">
    <location>
        <begin position="334"/>
        <end position="353"/>
    </location>
</feature>
<proteinExistence type="inferred from homology"/>
<evidence type="ECO:0000256" key="8">
    <source>
        <dbReference type="SAM" id="Phobius"/>
    </source>
</evidence>
<gene>
    <name evidence="9" type="ORF">POL58_16675</name>
</gene>
<dbReference type="NCBIfam" id="TIGR00914">
    <property type="entry name" value="2A0601"/>
    <property type="match status" value="1"/>
</dbReference>
<feature type="transmembrane region" description="Helical" evidence="8">
    <location>
        <begin position="360"/>
        <end position="380"/>
    </location>
</feature>
<accession>A0ABT5B5K5</accession>
<dbReference type="SUPFAM" id="SSF82866">
    <property type="entry name" value="Multidrug efflux transporter AcrB transmembrane domain"/>
    <property type="match status" value="2"/>
</dbReference>
<keyword evidence="4" id="KW-1003">Cell membrane</keyword>
<evidence type="ECO:0000256" key="5">
    <source>
        <dbReference type="ARBA" id="ARBA00022692"/>
    </source>
</evidence>
<dbReference type="Proteomes" id="UP001217838">
    <property type="component" value="Unassembled WGS sequence"/>
</dbReference>
<feature type="transmembrane region" description="Helical" evidence="8">
    <location>
        <begin position="470"/>
        <end position="495"/>
    </location>
</feature>
<reference evidence="9 10" key="1">
    <citation type="submission" date="2022-11" db="EMBL/GenBank/DDBJ databases">
        <title>Minimal conservation of predation-associated metabolite biosynthetic gene clusters underscores biosynthetic potential of Myxococcota including descriptions for ten novel species: Archangium lansinium sp. nov., Myxococcus landrumus sp. nov., Nannocystis bai.</title>
        <authorList>
            <person name="Ahearne A."/>
            <person name="Stevens C."/>
            <person name="Dowd S."/>
        </authorList>
    </citation>
    <scope>NUCLEOTIDE SEQUENCE [LARGE SCALE GENOMIC DNA]</scope>
    <source>
        <strain evidence="9 10">NCELM</strain>
    </source>
</reference>
<dbReference type="EMBL" id="JAQNDN010000007">
    <property type="protein sequence ID" value="MDC0669391.1"/>
    <property type="molecule type" value="Genomic_DNA"/>
</dbReference>
<keyword evidence="7 8" id="KW-0472">Membrane</keyword>
<dbReference type="Gene3D" id="1.20.1640.10">
    <property type="entry name" value="Multidrug efflux transporter AcrB transmembrane domain"/>
    <property type="match status" value="2"/>
</dbReference>
<dbReference type="PANTHER" id="PTHR32063:SF12">
    <property type="entry name" value="CATION EFFLUX SYSTEM PROTEIN"/>
    <property type="match status" value="1"/>
</dbReference>
<comment type="similarity">
    <text evidence="2">Belongs to the resistance-nodulation-cell division (RND) (TC 2.A.6) family.</text>
</comment>
<evidence type="ECO:0000256" key="3">
    <source>
        <dbReference type="ARBA" id="ARBA00022448"/>
    </source>
</evidence>
<dbReference type="InterPro" id="IPR027463">
    <property type="entry name" value="AcrB_DN_DC_subdom"/>
</dbReference>
<dbReference type="PANTHER" id="PTHR32063">
    <property type="match status" value="1"/>
</dbReference>
<dbReference type="Gene3D" id="3.30.2090.10">
    <property type="entry name" value="Multidrug efflux transporter AcrB TolC docking domain, DN and DC subdomains"/>
    <property type="match status" value="2"/>
</dbReference>
<evidence type="ECO:0000313" key="9">
    <source>
        <dbReference type="EMBL" id="MDC0669391.1"/>
    </source>
</evidence>
<feature type="transmembrane region" description="Helical" evidence="8">
    <location>
        <begin position="887"/>
        <end position="907"/>
    </location>
</feature>
<dbReference type="InterPro" id="IPR004763">
    <property type="entry name" value="CusA-like"/>
</dbReference>
<dbReference type="SUPFAM" id="SSF82714">
    <property type="entry name" value="Multidrug efflux transporter AcrB TolC docking domain, DN and DC subdomains"/>
    <property type="match status" value="2"/>
</dbReference>
<sequence length="1028" mass="112049">MIRTLVRLCVEKRLAAIIVTFVLALYGVSAYVQTPIEAYPDVTNVQVNVIAQMPGFAPEEIERQVTIPLERALNGTPDMVQMRSESLFGLSLIWLVFNDEADPFKARMRVAERLQGLDLSEGVNVRIAPDATPLGKVFYYRVVSDRHTLYELRTEQEWTIVRHLKQVPGVADVVGMGGFVREHHVEVDPARLATYGLTLTDVTEALAKSNRNVGGGYQRHGQEQLVIRGIGLLEDADDIRDAVLANEGGTPVTIGDVAQVIEANTPRQGSVGFNDQKDIVQGVVLLRRGENPDTVLKGVKAKIEELNTKILPEGMSLVPMYDRSVLIEHTLHTVYENLLVGFVLVSGLGWLFLRSVRGSLIVAVTIPLALLTAFTGLYLLGLPANLISMGAIDFGIIVDGAVVLVENVIHEARVQKPPDKKSMLEVVTHSAISVSGPAFFAMAINIAALIPVFTLQGVEGRIFSPLALTYTFALLGALAFSLTVVPALCAVFMRPKDGDISDPKFLVILREWYRKVLVVLLARRFVAIVAGLALLAAGAVAARDLGTEFLPELDEGDLYVFVEMPPSVSLEAGQDILQEVRRKMLEFPEIESTPSEQGRPEDGMDNEGINMAKVFGRLKPKSEWRAGLTKEMLIDQVRESLTEIPSVRFNFSQPIRDSVEEAVSGVRGKIVVKVFGTDLQQMRSTLLDVIEAIKDVPGVVDLGIYRDSIIPQLQITLDRKALARNGISVHDAETVIETALAGTTVTNMWDKERIIPTRVRLPPVEKSDLNAVAELLIPSPLGARVPLRDLAKVEVSTGRASVIREANSRYLAIKFNIEGRDMGSTVAEAMETAARKVVVPEGEYLVWGGEFENQQRAMARLRIIVPIAVLIVFGLLYAALGSGMSALVIMLSVPFALTGGVFVLRLTGIPLSVSAAVGFIALLGQVSMAGLLMISGVDQRRREGLALREAVIESGVDRFRARLMTGLLAMCGLMPMAVSTSMGSEVQRPFALVIVGGMVTTLFVALFFLPALYSYLAPKQAAKQHEAH</sequence>
<dbReference type="Pfam" id="PF00873">
    <property type="entry name" value="ACR_tran"/>
    <property type="match status" value="1"/>
</dbReference>
<comment type="caution">
    <text evidence="9">The sequence shown here is derived from an EMBL/GenBank/DDBJ whole genome shotgun (WGS) entry which is preliminary data.</text>
</comment>
<dbReference type="Gene3D" id="3.30.70.1440">
    <property type="entry name" value="Multidrug efflux transporter AcrB pore domain"/>
    <property type="match status" value="1"/>
</dbReference>